<evidence type="ECO:0000256" key="1">
    <source>
        <dbReference type="SAM" id="MobiDB-lite"/>
    </source>
</evidence>
<feature type="compositionally biased region" description="Basic residues" evidence="1">
    <location>
        <begin position="47"/>
        <end position="58"/>
    </location>
</feature>
<dbReference type="AlphaFoldDB" id="A0A6A6IK70"/>
<feature type="compositionally biased region" description="Polar residues" evidence="1">
    <location>
        <begin position="7"/>
        <end position="24"/>
    </location>
</feature>
<sequence>MKLFTFRTVSGRQAQQHSTAPQGVTTSTSTSTFESRKSGSKTERLTRGFRKAFRRTSRARGATTAEGDSGYHSIRSGDRGTSTAPTTPNGGALPYVPPADPRHLPMIQLPEDHPARAAFMKPKVEYTPEVKAVQELNVAEAYERNGEQSPAAISSREHDEDDEDSSTKNIAAVVLRTHKSAPEHHSPPTKHIRKALHNRSISSPPIIIPTPLQRRVLFKYIAEQARNGCLDALTIIQSVSAHAKLSARGGPIFDPTFTFNGYLFRYSQLGAIEWAWIKRYLIVEETTALFRCKRLNEDDVIMIERHFFPTQERDLLSPEHFSLFLDNLVHEDMLDRAYATKIKNLSLTLEQFRGGAAAMSSKKPSPSVGYTTMFTQLPYRAGPARSAALRRLMEAAVYGQQIWKGGFYADALSKLNDYLEAWDLTTRKCVSTPPHLTEYKRNWTYVEERSLRRVETVADLIARWKNGSLLDYGILKAVRGTFVPISGQAYYDTQELESFLYSRVMGSGLAIREIPRILALHADHDEAFRDVRAEERVVAGLTAEMREFERGEEERLSAIERQRQLLKAATKTERTKFQRLADRLKKLFRKAPVLQPFDPFQQRDE</sequence>
<dbReference type="RefSeq" id="XP_033685999.1">
    <property type="nucleotide sequence ID" value="XM_033835432.1"/>
</dbReference>
<keyword evidence="3" id="KW-1185">Reference proteome</keyword>
<dbReference type="Proteomes" id="UP000800094">
    <property type="component" value="Unassembled WGS sequence"/>
</dbReference>
<feature type="compositionally biased region" description="Basic and acidic residues" evidence="1">
    <location>
        <begin position="34"/>
        <end position="46"/>
    </location>
</feature>
<dbReference type="EMBL" id="ML987193">
    <property type="protein sequence ID" value="KAF2250995.1"/>
    <property type="molecule type" value="Genomic_DNA"/>
</dbReference>
<dbReference type="GeneID" id="54588762"/>
<feature type="region of interest" description="Disordered" evidence="1">
    <location>
        <begin position="1"/>
        <end position="100"/>
    </location>
</feature>
<feature type="compositionally biased region" description="Polar residues" evidence="1">
    <location>
        <begin position="79"/>
        <end position="89"/>
    </location>
</feature>
<dbReference type="OrthoDB" id="3794648at2759"/>
<organism evidence="2 3">
    <name type="scientific">Trematosphaeria pertusa</name>
    <dbReference type="NCBI Taxonomy" id="390896"/>
    <lineage>
        <taxon>Eukaryota</taxon>
        <taxon>Fungi</taxon>
        <taxon>Dikarya</taxon>
        <taxon>Ascomycota</taxon>
        <taxon>Pezizomycotina</taxon>
        <taxon>Dothideomycetes</taxon>
        <taxon>Pleosporomycetidae</taxon>
        <taxon>Pleosporales</taxon>
        <taxon>Massarineae</taxon>
        <taxon>Trematosphaeriaceae</taxon>
        <taxon>Trematosphaeria</taxon>
    </lineage>
</organism>
<reference evidence="2" key="1">
    <citation type="journal article" date="2020" name="Stud. Mycol.">
        <title>101 Dothideomycetes genomes: a test case for predicting lifestyles and emergence of pathogens.</title>
        <authorList>
            <person name="Haridas S."/>
            <person name="Albert R."/>
            <person name="Binder M."/>
            <person name="Bloem J."/>
            <person name="Labutti K."/>
            <person name="Salamov A."/>
            <person name="Andreopoulos B."/>
            <person name="Baker S."/>
            <person name="Barry K."/>
            <person name="Bills G."/>
            <person name="Bluhm B."/>
            <person name="Cannon C."/>
            <person name="Castanera R."/>
            <person name="Culley D."/>
            <person name="Daum C."/>
            <person name="Ezra D."/>
            <person name="Gonzalez J."/>
            <person name="Henrissat B."/>
            <person name="Kuo A."/>
            <person name="Liang C."/>
            <person name="Lipzen A."/>
            <person name="Lutzoni F."/>
            <person name="Magnuson J."/>
            <person name="Mondo S."/>
            <person name="Nolan M."/>
            <person name="Ohm R."/>
            <person name="Pangilinan J."/>
            <person name="Park H.-J."/>
            <person name="Ramirez L."/>
            <person name="Alfaro M."/>
            <person name="Sun H."/>
            <person name="Tritt A."/>
            <person name="Yoshinaga Y."/>
            <person name="Zwiers L.-H."/>
            <person name="Turgeon B."/>
            <person name="Goodwin S."/>
            <person name="Spatafora J."/>
            <person name="Crous P."/>
            <person name="Grigoriev I."/>
        </authorList>
    </citation>
    <scope>NUCLEOTIDE SEQUENCE</scope>
    <source>
        <strain evidence="2">CBS 122368</strain>
    </source>
</reference>
<accession>A0A6A6IK70</accession>
<proteinExistence type="predicted"/>
<name>A0A6A6IK70_9PLEO</name>
<evidence type="ECO:0000313" key="3">
    <source>
        <dbReference type="Proteomes" id="UP000800094"/>
    </source>
</evidence>
<evidence type="ECO:0000313" key="2">
    <source>
        <dbReference type="EMBL" id="KAF2250995.1"/>
    </source>
</evidence>
<protein>
    <submittedName>
        <fullName evidence="2">Uncharacterized protein</fullName>
    </submittedName>
</protein>
<gene>
    <name evidence="2" type="ORF">BU26DRAFT_603495</name>
</gene>
<feature type="region of interest" description="Disordered" evidence="1">
    <location>
        <begin position="143"/>
        <end position="166"/>
    </location>
</feature>